<dbReference type="EMBL" id="WAIE01000001">
    <property type="protein sequence ID" value="KAB1443084.1"/>
    <property type="molecule type" value="Genomic_DNA"/>
</dbReference>
<dbReference type="Proteomes" id="UP000438699">
    <property type="component" value="Unassembled WGS sequence"/>
</dbReference>
<dbReference type="OrthoDB" id="9886197at2"/>
<evidence type="ECO:0000313" key="2">
    <source>
        <dbReference type="EMBL" id="KAB1443084.1"/>
    </source>
</evidence>
<keyword evidence="1" id="KW-0472">Membrane</keyword>
<evidence type="ECO:0000256" key="1">
    <source>
        <dbReference type="SAM" id="Phobius"/>
    </source>
</evidence>
<keyword evidence="3" id="KW-1185">Reference proteome</keyword>
<accession>A0A6N6N4T9</accession>
<keyword evidence="1" id="KW-0812">Transmembrane</keyword>
<proteinExistence type="predicted"/>
<sequence length="78" mass="8943">MKLFNIEITEDVGFALILLAMMSPFIVGFIAYKWDGHFFPQENCWKVQEVNGRIFKVNTCNGEVEEIKEADANNATKK</sequence>
<dbReference type="AlphaFoldDB" id="A0A6N6N4T9"/>
<gene>
    <name evidence="2" type="ORF">F8A88_02125</name>
</gene>
<organism evidence="2 3">
    <name type="scientific">Pseudodesulfovibrio senegalensis</name>
    <dbReference type="NCBI Taxonomy" id="1721087"/>
    <lineage>
        <taxon>Bacteria</taxon>
        <taxon>Pseudomonadati</taxon>
        <taxon>Thermodesulfobacteriota</taxon>
        <taxon>Desulfovibrionia</taxon>
        <taxon>Desulfovibrionales</taxon>
        <taxon>Desulfovibrionaceae</taxon>
    </lineage>
</organism>
<keyword evidence="1" id="KW-1133">Transmembrane helix</keyword>
<reference evidence="2 3" key="1">
    <citation type="journal article" date="2017" name="Int. J. Syst. Evol. Microbiol.">
        <title>Desulfovibrio senegalensis sp. nov., a mesophilic sulfate reducer isolated from marine sediment.</title>
        <authorList>
            <person name="Thioye A."/>
            <person name="Gam Z.B.A."/>
            <person name="Mbengue M."/>
            <person name="Cayol J.L."/>
            <person name="Joseph-Bartoli M."/>
            <person name="Toure-Kane C."/>
            <person name="Labat M."/>
        </authorList>
    </citation>
    <scope>NUCLEOTIDE SEQUENCE [LARGE SCALE GENOMIC DNA]</scope>
    <source>
        <strain evidence="2 3">DSM 101509</strain>
    </source>
</reference>
<dbReference type="RefSeq" id="WP_151149391.1">
    <property type="nucleotide sequence ID" value="NZ_WAIE01000001.1"/>
</dbReference>
<evidence type="ECO:0000313" key="3">
    <source>
        <dbReference type="Proteomes" id="UP000438699"/>
    </source>
</evidence>
<feature type="transmembrane region" description="Helical" evidence="1">
    <location>
        <begin position="12"/>
        <end position="32"/>
    </location>
</feature>
<comment type="caution">
    <text evidence="2">The sequence shown here is derived from an EMBL/GenBank/DDBJ whole genome shotgun (WGS) entry which is preliminary data.</text>
</comment>
<name>A0A6N6N4T9_9BACT</name>
<protein>
    <submittedName>
        <fullName evidence="2">Uncharacterized protein</fullName>
    </submittedName>
</protein>